<evidence type="ECO:0000313" key="3">
    <source>
        <dbReference type="EMBL" id="MSC31649.1"/>
    </source>
</evidence>
<gene>
    <name evidence="3" type="ORF">GKD88_00710</name>
    <name evidence="2" type="ORF">GKE08_00705</name>
</gene>
<name>A0A6N7S1Z4_9FIRM</name>
<dbReference type="Proteomes" id="UP000480929">
    <property type="component" value="Unassembled WGS sequence"/>
</dbReference>
<evidence type="ECO:0000313" key="4">
    <source>
        <dbReference type="Proteomes" id="UP000433575"/>
    </source>
</evidence>
<organism evidence="2 4">
    <name type="scientific">Holdemania massiliensis</name>
    <dbReference type="NCBI Taxonomy" id="1468449"/>
    <lineage>
        <taxon>Bacteria</taxon>
        <taxon>Bacillati</taxon>
        <taxon>Bacillota</taxon>
        <taxon>Erysipelotrichia</taxon>
        <taxon>Erysipelotrichales</taxon>
        <taxon>Erysipelotrichaceae</taxon>
        <taxon>Holdemania</taxon>
    </lineage>
</organism>
<dbReference type="InterPro" id="IPR011060">
    <property type="entry name" value="RibuloseP-bd_barrel"/>
</dbReference>
<dbReference type="SUPFAM" id="SSF51366">
    <property type="entry name" value="Ribulose-phoshate binding barrel"/>
    <property type="match status" value="1"/>
</dbReference>
<comment type="similarity">
    <text evidence="1">Belongs to the BtpA family.</text>
</comment>
<reference evidence="4 5" key="1">
    <citation type="journal article" date="2019" name="Nat. Med.">
        <title>A library of human gut bacterial isolates paired with longitudinal multiomics data enables mechanistic microbiome research.</title>
        <authorList>
            <person name="Poyet M."/>
            <person name="Groussin M."/>
            <person name="Gibbons S.M."/>
            <person name="Avila-Pacheco J."/>
            <person name="Jiang X."/>
            <person name="Kearney S.M."/>
            <person name="Perrotta A.R."/>
            <person name="Berdy B."/>
            <person name="Zhao S."/>
            <person name="Lieberman T.D."/>
            <person name="Swanson P.K."/>
            <person name="Smith M."/>
            <person name="Roesemann S."/>
            <person name="Alexander J.E."/>
            <person name="Rich S.A."/>
            <person name="Livny J."/>
            <person name="Vlamakis H."/>
            <person name="Clish C."/>
            <person name="Bullock K."/>
            <person name="Deik A."/>
            <person name="Scott J."/>
            <person name="Pierce K.A."/>
            <person name="Xavier R.J."/>
            <person name="Alm E.J."/>
        </authorList>
    </citation>
    <scope>NUCLEOTIDE SEQUENCE [LARGE SCALE GENOMIC DNA]</scope>
    <source>
        <strain evidence="2 4">BIOML-A4</strain>
        <strain evidence="3 5">BIOML-A5</strain>
    </source>
</reference>
<keyword evidence="5" id="KW-1185">Reference proteome</keyword>
<dbReference type="AlphaFoldDB" id="A0A6N7S1Z4"/>
<sequence>MGIKEVFKTTKPVIGMMHLMALPTDPKYDPQGGIQKVLNRARADLQALQEGGIDAILFCNEYSIPYLSDVHPVTIACMARIIGELMSEIHVPFGVDVAADPMKTYDLAAAVGADFIRETLCGAYAGNDGISDVRMGEIERHRIEVGCRDILTLATLVPEGARQLAERSIEEVAKTVTFSLAPSALLVYGSTAGSSIDGSLVSRAKTATEIPIFASNGVRADTIEDILSLADGCVVGTWMKQEGKFYNPVDSTRVAELMGKAKAVRGDL</sequence>
<dbReference type="InterPro" id="IPR005137">
    <property type="entry name" value="BtpA"/>
</dbReference>
<evidence type="ECO:0000313" key="5">
    <source>
        <dbReference type="Proteomes" id="UP000480929"/>
    </source>
</evidence>
<dbReference type="EMBL" id="WKPI01000001">
    <property type="protein sequence ID" value="MSC31649.1"/>
    <property type="molecule type" value="Genomic_DNA"/>
</dbReference>
<proteinExistence type="inferred from homology"/>
<comment type="caution">
    <text evidence="2">The sequence shown here is derived from an EMBL/GenBank/DDBJ whole genome shotgun (WGS) entry which is preliminary data.</text>
</comment>
<dbReference type="EMBL" id="WKPJ01000001">
    <property type="protein sequence ID" value="MSA87854.1"/>
    <property type="molecule type" value="Genomic_DNA"/>
</dbReference>
<accession>A0A6N7S1Z4</accession>
<evidence type="ECO:0000256" key="1">
    <source>
        <dbReference type="ARBA" id="ARBA00006007"/>
    </source>
</evidence>
<dbReference type="PANTHER" id="PTHR21381">
    <property type="entry name" value="ZGC:162297"/>
    <property type="match status" value="1"/>
</dbReference>
<dbReference type="PIRSF" id="PIRSF005956">
    <property type="entry name" value="BtpA"/>
    <property type="match status" value="1"/>
</dbReference>
<dbReference type="NCBIfam" id="TIGR00259">
    <property type="entry name" value="thylakoid_BtpA"/>
    <property type="match status" value="1"/>
</dbReference>
<evidence type="ECO:0000313" key="2">
    <source>
        <dbReference type="EMBL" id="MSA87854.1"/>
    </source>
</evidence>
<dbReference type="Pfam" id="PF03437">
    <property type="entry name" value="BtpA"/>
    <property type="match status" value="1"/>
</dbReference>
<dbReference type="OrthoDB" id="9791357at2"/>
<dbReference type="Proteomes" id="UP000433575">
    <property type="component" value="Unassembled WGS sequence"/>
</dbReference>
<protein>
    <submittedName>
        <fullName evidence="2">BtpA/SgcQ family protein</fullName>
    </submittedName>
</protein>
<dbReference type="RefSeq" id="WP_154237535.1">
    <property type="nucleotide sequence ID" value="NZ_CALJPI010000203.1"/>
</dbReference>
<dbReference type="PANTHER" id="PTHR21381:SF3">
    <property type="entry name" value="SGC REGION PROTEIN SGCQ-RELATED"/>
    <property type="match status" value="1"/>
</dbReference>